<dbReference type="GO" id="GO:0005581">
    <property type="term" value="C:collagen trimer"/>
    <property type="evidence" value="ECO:0007669"/>
    <property type="project" value="UniProtKB-KW"/>
</dbReference>
<evidence type="ECO:0000313" key="2">
    <source>
        <dbReference type="EMBL" id="KFO35444.1"/>
    </source>
</evidence>
<dbReference type="Pfam" id="PF01852">
    <property type="entry name" value="START"/>
    <property type="match status" value="1"/>
</dbReference>
<dbReference type="GO" id="GO:0008289">
    <property type="term" value="F:lipid binding"/>
    <property type="evidence" value="ECO:0007669"/>
    <property type="project" value="InterPro"/>
</dbReference>
<dbReference type="Gene3D" id="3.30.530.20">
    <property type="match status" value="2"/>
</dbReference>
<gene>
    <name evidence="2" type="ORF">H920_03177</name>
</gene>
<dbReference type="InterPro" id="IPR002913">
    <property type="entry name" value="START_lipid-bd_dom"/>
</dbReference>
<protein>
    <submittedName>
        <fullName evidence="2">Collagen type IV alpha-3-binding protein</fullName>
    </submittedName>
</protein>
<name>A0A091DTG5_FUKDA</name>
<dbReference type="PANTHER" id="PTHR19308:SF53">
    <property type="entry name" value="CERAMIDE TRANSFER PROTEIN"/>
    <property type="match status" value="1"/>
</dbReference>
<dbReference type="AlphaFoldDB" id="A0A091DTG5"/>
<keyword evidence="2" id="KW-0176">Collagen</keyword>
<dbReference type="InterPro" id="IPR023393">
    <property type="entry name" value="START-like_dom_sf"/>
</dbReference>
<dbReference type="InterPro" id="IPR051213">
    <property type="entry name" value="START_lipid_transfer"/>
</dbReference>
<sequence length="152" mass="17283">MVQNHMTYSLQDVGGDANWQLVVEEGEMKVYRREVEENGIVLDPLKATHAVKGVTGHEVCNYFWNVDVRNDWETTIENFHVVETLADNAIIVYQTHKLNNRCVRAKINIAMICQTLVSPPEGDQEISRENILCKITYVANVNISHSVAIEDL</sequence>
<reference evidence="2 3" key="1">
    <citation type="submission" date="2013-11" db="EMBL/GenBank/DDBJ databases">
        <title>The Damaraland mole rat (Fukomys damarensis) genome and evolution of African mole rats.</title>
        <authorList>
            <person name="Gladyshev V.N."/>
            <person name="Fang X."/>
        </authorList>
    </citation>
    <scope>NUCLEOTIDE SEQUENCE [LARGE SCALE GENOMIC DNA]</scope>
    <source>
        <tissue evidence="2">Liver</tissue>
    </source>
</reference>
<feature type="domain" description="START" evidence="1">
    <location>
        <begin position="16"/>
        <end position="97"/>
    </location>
</feature>
<evidence type="ECO:0000259" key="1">
    <source>
        <dbReference type="PROSITE" id="PS50848"/>
    </source>
</evidence>
<dbReference type="PROSITE" id="PS50848">
    <property type="entry name" value="START"/>
    <property type="match status" value="1"/>
</dbReference>
<dbReference type="GO" id="GO:0035621">
    <property type="term" value="P:ER to Golgi ceramide transport"/>
    <property type="evidence" value="ECO:0007669"/>
    <property type="project" value="TreeGrafter"/>
</dbReference>
<organism evidence="2 3">
    <name type="scientific">Fukomys damarensis</name>
    <name type="common">Damaraland mole rat</name>
    <name type="synonym">Cryptomys damarensis</name>
    <dbReference type="NCBI Taxonomy" id="885580"/>
    <lineage>
        <taxon>Eukaryota</taxon>
        <taxon>Metazoa</taxon>
        <taxon>Chordata</taxon>
        <taxon>Craniata</taxon>
        <taxon>Vertebrata</taxon>
        <taxon>Euteleostomi</taxon>
        <taxon>Mammalia</taxon>
        <taxon>Eutheria</taxon>
        <taxon>Euarchontoglires</taxon>
        <taxon>Glires</taxon>
        <taxon>Rodentia</taxon>
        <taxon>Hystricomorpha</taxon>
        <taxon>Bathyergidae</taxon>
        <taxon>Fukomys</taxon>
    </lineage>
</organism>
<dbReference type="PANTHER" id="PTHR19308">
    <property type="entry name" value="PHOSPHATIDYLCHOLINE TRANSFER PROTEIN"/>
    <property type="match status" value="1"/>
</dbReference>
<dbReference type="GO" id="GO:0005737">
    <property type="term" value="C:cytoplasm"/>
    <property type="evidence" value="ECO:0007669"/>
    <property type="project" value="UniProtKB-ARBA"/>
</dbReference>
<accession>A0A091DTG5</accession>
<dbReference type="Proteomes" id="UP000028990">
    <property type="component" value="Unassembled WGS sequence"/>
</dbReference>
<dbReference type="STRING" id="885580.ENSFDAP00000015756"/>
<proteinExistence type="predicted"/>
<evidence type="ECO:0000313" key="3">
    <source>
        <dbReference type="Proteomes" id="UP000028990"/>
    </source>
</evidence>
<keyword evidence="3" id="KW-1185">Reference proteome</keyword>
<dbReference type="EMBL" id="KN121800">
    <property type="protein sequence ID" value="KFO35444.1"/>
    <property type="molecule type" value="Genomic_DNA"/>
</dbReference>
<dbReference type="SUPFAM" id="SSF55961">
    <property type="entry name" value="Bet v1-like"/>
    <property type="match status" value="1"/>
</dbReference>